<dbReference type="EnsemblBacteria" id="ABL78108">
    <property type="protein sequence ID" value="ABL78108"/>
    <property type="gene ID" value="Tpen_0706"/>
</dbReference>
<dbReference type="InterPro" id="IPR029402">
    <property type="entry name" value="TGT_C2"/>
</dbReference>
<dbReference type="InterPro" id="IPR038250">
    <property type="entry name" value="TGT_C2_sf"/>
</dbReference>
<evidence type="ECO:0000313" key="4">
    <source>
        <dbReference type="Proteomes" id="UP000000641"/>
    </source>
</evidence>
<dbReference type="SUPFAM" id="SSF88697">
    <property type="entry name" value="PUA domain-like"/>
    <property type="match status" value="1"/>
</dbReference>
<dbReference type="HOGENOM" id="CLU_116577_2_0_2"/>
<sequence length="161" mass="18097">MEREKPSPWERKALQRLLLYQFGVDFDLERLGDKLSVERSRRTGRIRKIFVGDTLFASVRLSDGFIVPTPEGWRLLLSVRRCYFVEVPEDVARYVSQGRTVFSKHVIEADREILPGDEVAVISGEEARVSGSGKAMLPGDSMGVIRRGKAIKTRTGAGESE</sequence>
<dbReference type="PROSITE" id="PS50890">
    <property type="entry name" value="PUA"/>
    <property type="match status" value="1"/>
</dbReference>
<protein>
    <submittedName>
        <fullName evidence="3">PUA domain containing protein</fullName>
    </submittedName>
</protein>
<dbReference type="NCBIfam" id="TIGR00451">
    <property type="entry name" value="unchar_dom_2"/>
    <property type="match status" value="1"/>
</dbReference>
<evidence type="ECO:0000259" key="2">
    <source>
        <dbReference type="Pfam" id="PF14810"/>
    </source>
</evidence>
<dbReference type="STRING" id="368408.Tpen_0706"/>
<dbReference type="Pfam" id="PF01472">
    <property type="entry name" value="PUA"/>
    <property type="match status" value="1"/>
</dbReference>
<dbReference type="RefSeq" id="WP_011752373.1">
    <property type="nucleotide sequence ID" value="NC_008698.1"/>
</dbReference>
<gene>
    <name evidence="3" type="ordered locus">Tpen_0706</name>
</gene>
<dbReference type="InterPro" id="IPR002478">
    <property type="entry name" value="PUA"/>
</dbReference>
<dbReference type="Gene3D" id="2.30.130.10">
    <property type="entry name" value="PUA domain"/>
    <property type="match status" value="1"/>
</dbReference>
<dbReference type="GO" id="GO:0003723">
    <property type="term" value="F:RNA binding"/>
    <property type="evidence" value="ECO:0007669"/>
    <property type="project" value="InterPro"/>
</dbReference>
<dbReference type="EMBL" id="CP000505">
    <property type="protein sequence ID" value="ABL78108.1"/>
    <property type="molecule type" value="Genomic_DNA"/>
</dbReference>
<dbReference type="GeneID" id="4601380"/>
<dbReference type="eggNOG" id="arCOG00991">
    <property type="taxonomic scope" value="Archaea"/>
</dbReference>
<accession>A1RY28</accession>
<dbReference type="SUPFAM" id="SSF88802">
    <property type="entry name" value="Pre-PUA domain"/>
    <property type="match status" value="1"/>
</dbReference>
<organism evidence="3 4">
    <name type="scientific">Thermofilum pendens (strain DSM 2475 / Hrk 5)</name>
    <dbReference type="NCBI Taxonomy" id="368408"/>
    <lineage>
        <taxon>Archaea</taxon>
        <taxon>Thermoproteota</taxon>
        <taxon>Thermoprotei</taxon>
        <taxon>Thermofilales</taxon>
        <taxon>Thermofilaceae</taxon>
        <taxon>Thermofilum</taxon>
    </lineage>
</organism>
<dbReference type="OrthoDB" id="7576at2157"/>
<feature type="domain" description="tRNA-guanine transglycosylase patch-forming" evidence="2">
    <location>
        <begin position="13"/>
        <end position="78"/>
    </location>
</feature>
<keyword evidence="4" id="KW-1185">Reference proteome</keyword>
<reference evidence="4" key="1">
    <citation type="journal article" date="2008" name="J. Bacteriol.">
        <title>Genome sequence of Thermofilum pendens reveals an exceptional loss of biosynthetic pathways without genome reduction.</title>
        <authorList>
            <person name="Anderson I."/>
            <person name="Rodriguez J."/>
            <person name="Susanti D."/>
            <person name="Porat I."/>
            <person name="Reich C."/>
            <person name="Ulrich L.E."/>
            <person name="Elkins J.G."/>
            <person name="Mavromatis K."/>
            <person name="Lykidis A."/>
            <person name="Kim E."/>
            <person name="Thompson L.S."/>
            <person name="Nolan M."/>
            <person name="Land M."/>
            <person name="Copeland A."/>
            <person name="Lapidus A."/>
            <person name="Lucas S."/>
            <person name="Detter C."/>
            <person name="Zhulin I.B."/>
            <person name="Olsen G.J."/>
            <person name="Whitman W."/>
            <person name="Mukhopadhyay B."/>
            <person name="Bristow J."/>
            <person name="Kyrpides N."/>
        </authorList>
    </citation>
    <scope>NUCLEOTIDE SEQUENCE [LARGE SCALE GENOMIC DNA]</scope>
    <source>
        <strain evidence="4">DSM 2475 / Hrk 5</strain>
    </source>
</reference>
<evidence type="ECO:0000259" key="1">
    <source>
        <dbReference type="Pfam" id="PF01472"/>
    </source>
</evidence>
<dbReference type="AlphaFoldDB" id="A1RY28"/>
<dbReference type="Gene3D" id="3.10.450.90">
    <property type="entry name" value="ArcTGT, C2 domain"/>
    <property type="match status" value="1"/>
</dbReference>
<proteinExistence type="predicted"/>
<dbReference type="KEGG" id="tpe:Tpen_0706"/>
<name>A1RY28_THEPD</name>
<dbReference type="Proteomes" id="UP000000641">
    <property type="component" value="Chromosome"/>
</dbReference>
<evidence type="ECO:0000313" key="3">
    <source>
        <dbReference type="EMBL" id="ABL78108.1"/>
    </source>
</evidence>
<dbReference type="InterPro" id="IPR004521">
    <property type="entry name" value="Uncharacterised_CHP00451"/>
</dbReference>
<dbReference type="InterPro" id="IPR036974">
    <property type="entry name" value="PUA_sf"/>
</dbReference>
<dbReference type="Pfam" id="PF14810">
    <property type="entry name" value="TGT_C2"/>
    <property type="match status" value="1"/>
</dbReference>
<dbReference type="CDD" id="cd21149">
    <property type="entry name" value="PUA_archaeosine_TGT"/>
    <property type="match status" value="1"/>
</dbReference>
<dbReference type="InterPro" id="IPR015947">
    <property type="entry name" value="PUA-like_sf"/>
</dbReference>
<feature type="domain" description="PUA" evidence="1">
    <location>
        <begin position="85"/>
        <end position="155"/>
    </location>
</feature>